<protein>
    <recommendedName>
        <fullName evidence="3">DNA-binding protein</fullName>
    </recommendedName>
</protein>
<sequence length="66" mass="7497">MSENVNVKLMELLSFTPVQTLERFSFFSGLPEGVVRGMTERGQLPTRKIGKRRLVNLVKLAQECSE</sequence>
<evidence type="ECO:0000313" key="2">
    <source>
        <dbReference type="Proteomes" id="UP001597044"/>
    </source>
</evidence>
<comment type="caution">
    <text evidence="1">The sequence shown here is derived from an EMBL/GenBank/DDBJ whole genome shotgun (WGS) entry which is preliminary data.</text>
</comment>
<accession>A0ABW3HHX6</accession>
<evidence type="ECO:0000313" key="1">
    <source>
        <dbReference type="EMBL" id="MFD0950403.1"/>
    </source>
</evidence>
<organism evidence="1 2">
    <name type="scientific">Paraperlucidibaca wandonensis</name>
    <dbReference type="NCBI Taxonomy" id="1268273"/>
    <lineage>
        <taxon>Bacteria</taxon>
        <taxon>Pseudomonadati</taxon>
        <taxon>Pseudomonadota</taxon>
        <taxon>Gammaproteobacteria</taxon>
        <taxon>Moraxellales</taxon>
        <taxon>Moraxellaceae</taxon>
        <taxon>Paraperlucidibaca</taxon>
    </lineage>
</organism>
<name>A0ABW3HHX6_9GAMM</name>
<dbReference type="EMBL" id="JBHTIT010000001">
    <property type="protein sequence ID" value="MFD0950403.1"/>
    <property type="molecule type" value="Genomic_DNA"/>
</dbReference>
<proteinExistence type="predicted"/>
<keyword evidence="2" id="KW-1185">Reference proteome</keyword>
<evidence type="ECO:0008006" key="3">
    <source>
        <dbReference type="Google" id="ProtNLM"/>
    </source>
</evidence>
<reference evidence="2" key="1">
    <citation type="journal article" date="2019" name="Int. J. Syst. Evol. Microbiol.">
        <title>The Global Catalogue of Microorganisms (GCM) 10K type strain sequencing project: providing services to taxonomists for standard genome sequencing and annotation.</title>
        <authorList>
            <consortium name="The Broad Institute Genomics Platform"/>
            <consortium name="The Broad Institute Genome Sequencing Center for Infectious Disease"/>
            <person name="Wu L."/>
            <person name="Ma J."/>
        </authorList>
    </citation>
    <scope>NUCLEOTIDE SEQUENCE [LARGE SCALE GENOMIC DNA]</scope>
    <source>
        <strain evidence="2">CCUG 63419</strain>
    </source>
</reference>
<dbReference type="RefSeq" id="WP_379071098.1">
    <property type="nucleotide sequence ID" value="NZ_JBHTIT010000001.1"/>
</dbReference>
<dbReference type="Proteomes" id="UP001597044">
    <property type="component" value="Unassembled WGS sequence"/>
</dbReference>
<gene>
    <name evidence="1" type="ORF">ACFQ0F_08395</name>
</gene>